<keyword evidence="2" id="KW-1185">Reference proteome</keyword>
<accession>A0A8K0Y2T6</accession>
<organism evidence="1 2">
    <name type="scientific">Szabonella alba</name>
    <dbReference type="NCBI Taxonomy" id="2804194"/>
    <lineage>
        <taxon>Bacteria</taxon>
        <taxon>Pseudomonadati</taxon>
        <taxon>Pseudomonadota</taxon>
        <taxon>Alphaproteobacteria</taxon>
        <taxon>Rhodobacterales</taxon>
        <taxon>Paracoccaceae</taxon>
        <taxon>Szabonella</taxon>
    </lineage>
</organism>
<dbReference type="AlphaFoldDB" id="A0A8K0Y2T6"/>
<evidence type="ECO:0000313" key="2">
    <source>
        <dbReference type="Proteomes" id="UP000648908"/>
    </source>
</evidence>
<dbReference type="SUPFAM" id="SSF53850">
    <property type="entry name" value="Periplasmic binding protein-like II"/>
    <property type="match status" value="1"/>
</dbReference>
<name>A0A8K0Y2T6_9RHOB</name>
<evidence type="ECO:0008006" key="3">
    <source>
        <dbReference type="Google" id="ProtNLM"/>
    </source>
</evidence>
<gene>
    <name evidence="1" type="ORF">JL811_18370</name>
</gene>
<sequence length="327" mass="36206">MSRFALHLACADYSRVMPLAAGIVRPERIDLTLTLGRNGSWPDRANILARILRENVFHGGESSMGGHLLRVLRGDRSFVALPVFILRTFGERDLYVAKDGPIRTAADLIGKRMGLYSWVASGAVWYRHAMVNLGVPLEAVEWWVGDVNAAGETSHAADLPEKVKKAPDFLSKLLADGQIDAMWSPPRPNGFDPDNGPITRLFPDFRPVEETYFNTTGIFPMQHLIILRRDVWDAAPWIGKSLVQAFQASNAAFEAAQTGFPDAFPWMAAEIPDTRAILGEDPYSHGLTDRNIHALETFIAQALDAGIIDRSVSVDQYFADYLRASGE</sequence>
<proteinExistence type="predicted"/>
<dbReference type="RefSeq" id="WP_202690168.1">
    <property type="nucleotide sequence ID" value="NZ_JAESVN010000014.1"/>
</dbReference>
<reference evidence="1" key="1">
    <citation type="submission" date="2021-01" db="EMBL/GenBank/DDBJ databases">
        <title>Tabrizicola alba sp. nov. a motile alkaliphilic bacterium isolated from a soda lake.</title>
        <authorList>
            <person name="Szuroczki S."/>
            <person name="Abbaszade G."/>
            <person name="Schumann P."/>
            <person name="Toth E."/>
        </authorList>
    </citation>
    <scope>NUCLEOTIDE SEQUENCE</scope>
    <source>
        <strain evidence="1">DMG-N-6</strain>
    </source>
</reference>
<dbReference type="EMBL" id="JAESVN010000014">
    <property type="protein sequence ID" value="MBL4919189.1"/>
    <property type="molecule type" value="Genomic_DNA"/>
</dbReference>
<protein>
    <recommendedName>
        <fullName evidence="3">4,5-dihydroxyphthalate decarboxylase</fullName>
    </recommendedName>
</protein>
<dbReference type="Proteomes" id="UP000648908">
    <property type="component" value="Unassembled WGS sequence"/>
</dbReference>
<evidence type="ECO:0000313" key="1">
    <source>
        <dbReference type="EMBL" id="MBL4919189.1"/>
    </source>
</evidence>
<comment type="caution">
    <text evidence="1">The sequence shown here is derived from an EMBL/GenBank/DDBJ whole genome shotgun (WGS) entry which is preliminary data.</text>
</comment>